<gene>
    <name evidence="5" type="primary">sutR</name>
    <name evidence="5" type="ORF">GCM10011328_05080</name>
</gene>
<organism evidence="5 6">
    <name type="scientific">Hafnia psychrotolerans</name>
    <dbReference type="NCBI Taxonomy" id="1477018"/>
    <lineage>
        <taxon>Bacteria</taxon>
        <taxon>Pseudomonadati</taxon>
        <taxon>Pseudomonadota</taxon>
        <taxon>Gammaproteobacteria</taxon>
        <taxon>Enterobacterales</taxon>
        <taxon>Hafniaceae</taxon>
        <taxon>Hafnia</taxon>
    </lineage>
</organism>
<dbReference type="PANTHER" id="PTHR46797">
    <property type="entry name" value="HTH-TYPE TRANSCRIPTIONAL REGULATOR"/>
    <property type="match status" value="1"/>
</dbReference>
<keyword evidence="3" id="KW-0804">Transcription</keyword>
<comment type="caution">
    <text evidence="5">The sequence shown here is derived from an EMBL/GenBank/DDBJ whole genome shotgun (WGS) entry which is preliminary data.</text>
</comment>
<evidence type="ECO:0000256" key="2">
    <source>
        <dbReference type="ARBA" id="ARBA00023125"/>
    </source>
</evidence>
<dbReference type="SUPFAM" id="SSF51182">
    <property type="entry name" value="RmlC-like cupins"/>
    <property type="match status" value="1"/>
</dbReference>
<dbReference type="InterPro" id="IPR011051">
    <property type="entry name" value="RmlC_Cupin_sf"/>
</dbReference>
<evidence type="ECO:0000256" key="3">
    <source>
        <dbReference type="ARBA" id="ARBA00023163"/>
    </source>
</evidence>
<keyword evidence="1" id="KW-0805">Transcription regulation</keyword>
<evidence type="ECO:0000256" key="1">
    <source>
        <dbReference type="ARBA" id="ARBA00023015"/>
    </source>
</evidence>
<protein>
    <submittedName>
        <fullName evidence="5">HTH-type transcriptional regulator SutR</fullName>
    </submittedName>
</protein>
<feature type="domain" description="HTH cro/C1-type" evidence="4">
    <location>
        <begin position="35"/>
        <end position="89"/>
    </location>
</feature>
<evidence type="ECO:0000313" key="6">
    <source>
        <dbReference type="Proteomes" id="UP000627464"/>
    </source>
</evidence>
<dbReference type="SUPFAM" id="SSF47413">
    <property type="entry name" value="lambda repressor-like DNA-binding domains"/>
    <property type="match status" value="1"/>
</dbReference>
<dbReference type="Pfam" id="PF01381">
    <property type="entry name" value="HTH_3"/>
    <property type="match status" value="1"/>
</dbReference>
<dbReference type="CDD" id="cd02209">
    <property type="entry name" value="cupin_XRE_C"/>
    <property type="match status" value="1"/>
</dbReference>
<proteinExistence type="predicted"/>
<dbReference type="Proteomes" id="UP000627464">
    <property type="component" value="Unassembled WGS sequence"/>
</dbReference>
<dbReference type="EMBL" id="BMFZ01000001">
    <property type="protein sequence ID" value="GGA33192.1"/>
    <property type="molecule type" value="Genomic_DNA"/>
</dbReference>
<dbReference type="InterPro" id="IPR014710">
    <property type="entry name" value="RmlC-like_jellyroll"/>
</dbReference>
<dbReference type="CDD" id="cd00093">
    <property type="entry name" value="HTH_XRE"/>
    <property type="match status" value="1"/>
</dbReference>
<dbReference type="Gene3D" id="2.60.120.10">
    <property type="entry name" value="Jelly Rolls"/>
    <property type="match status" value="1"/>
</dbReference>
<sequence length="224" mass="24432">MTAFSIGNAGTIVRHRETRARILMKDMTQQIANTLKATRARYGWSLSLTAAKTGVSKAMLGQIERGESSPTVALLWKIASGMNIPFSVFISSPELQEDVLHRTGIPAPISSSETAMRVTPLFPFDATLGFEVLVVEVVAGGFSASSPHERGVIEHVIVVSGELELDIDGVWHRLSSGDAIRFAADCPHAYRNSTAELVRFHNLIHYPELPAGDNPRELIQKNSI</sequence>
<evidence type="ECO:0000259" key="4">
    <source>
        <dbReference type="PROSITE" id="PS50943"/>
    </source>
</evidence>
<keyword evidence="2" id="KW-0238">DNA-binding</keyword>
<dbReference type="PANTHER" id="PTHR46797:SF23">
    <property type="entry name" value="HTH-TYPE TRANSCRIPTIONAL REGULATOR SUTR"/>
    <property type="match status" value="1"/>
</dbReference>
<dbReference type="InterPro" id="IPR050807">
    <property type="entry name" value="TransReg_Diox_bact_type"/>
</dbReference>
<dbReference type="InterPro" id="IPR013096">
    <property type="entry name" value="Cupin_2"/>
</dbReference>
<reference evidence="6" key="1">
    <citation type="journal article" date="2019" name="Int. J. Syst. Evol. Microbiol.">
        <title>The Global Catalogue of Microorganisms (GCM) 10K type strain sequencing project: providing services to taxonomists for standard genome sequencing and annotation.</title>
        <authorList>
            <consortium name="The Broad Institute Genomics Platform"/>
            <consortium name="The Broad Institute Genome Sequencing Center for Infectious Disease"/>
            <person name="Wu L."/>
            <person name="Ma J."/>
        </authorList>
    </citation>
    <scope>NUCLEOTIDE SEQUENCE [LARGE SCALE GENOMIC DNA]</scope>
    <source>
        <strain evidence="6">CGMCC 1.12806</strain>
    </source>
</reference>
<keyword evidence="6" id="KW-1185">Reference proteome</keyword>
<dbReference type="InterPro" id="IPR010982">
    <property type="entry name" value="Lambda_DNA-bd_dom_sf"/>
</dbReference>
<dbReference type="InterPro" id="IPR001387">
    <property type="entry name" value="Cro/C1-type_HTH"/>
</dbReference>
<dbReference type="Pfam" id="PF07883">
    <property type="entry name" value="Cupin_2"/>
    <property type="match status" value="1"/>
</dbReference>
<evidence type="ECO:0000313" key="5">
    <source>
        <dbReference type="EMBL" id="GGA33192.1"/>
    </source>
</evidence>
<accession>A0ABQ1FZ55</accession>
<dbReference type="Gene3D" id="1.10.260.40">
    <property type="entry name" value="lambda repressor-like DNA-binding domains"/>
    <property type="match status" value="1"/>
</dbReference>
<name>A0ABQ1FZ55_9GAMM</name>
<dbReference type="SMART" id="SM00530">
    <property type="entry name" value="HTH_XRE"/>
    <property type="match status" value="1"/>
</dbReference>
<dbReference type="PROSITE" id="PS50943">
    <property type="entry name" value="HTH_CROC1"/>
    <property type="match status" value="1"/>
</dbReference>